<dbReference type="GO" id="GO:0050660">
    <property type="term" value="F:flavin adenine dinucleotide binding"/>
    <property type="evidence" value="ECO:0007669"/>
    <property type="project" value="TreeGrafter"/>
</dbReference>
<dbReference type="AlphaFoldDB" id="A0A2V0NR55"/>
<sequence>MSGSQGLLHRHEEIRLALRFFLQSLYRHKQQGALPDKQQVLFDFARYKGLRPVQQQQPWWQQGPCAFVQGLQHNLQRFAASPPWQQQQHAPRAAPPPAAAAHAIPADGRAVRGAGAAPKPVTREELGRATWVFLHTLAAQFPERPTRQQQRDARAVVDALTRIYPCADCARHFNDIVRADPPTVATGREFQAWMCRAHNAVNRSLGKPVFNCELAAARWAPLDCADDDGRSGCDLAVGAEVARRGRR</sequence>
<dbReference type="Pfam" id="PF04777">
    <property type="entry name" value="Evr1_Alr"/>
    <property type="match status" value="1"/>
</dbReference>
<keyword evidence="10" id="KW-1185">Reference proteome</keyword>
<feature type="domain" description="ERV/ALR sulfhydryl oxidase" evidence="8">
    <location>
        <begin position="119"/>
        <end position="219"/>
    </location>
</feature>
<comment type="cofactor">
    <cofactor evidence="1 6">
        <name>FAD</name>
        <dbReference type="ChEBI" id="CHEBI:57692"/>
    </cofactor>
</comment>
<dbReference type="InterPro" id="IPR039799">
    <property type="entry name" value="ALR/ERV"/>
</dbReference>
<keyword evidence="4 6" id="KW-0560">Oxidoreductase</keyword>
<dbReference type="SUPFAM" id="SSF69000">
    <property type="entry name" value="FAD-dependent thiol oxidase"/>
    <property type="match status" value="1"/>
</dbReference>
<keyword evidence="5" id="KW-1015">Disulfide bond</keyword>
<dbReference type="PANTHER" id="PTHR12645">
    <property type="entry name" value="ALR/ERV"/>
    <property type="match status" value="1"/>
</dbReference>
<proteinExistence type="predicted"/>
<dbReference type="EMBL" id="BDRX01000015">
    <property type="protein sequence ID" value="GBF90121.1"/>
    <property type="molecule type" value="Genomic_DNA"/>
</dbReference>
<evidence type="ECO:0000313" key="9">
    <source>
        <dbReference type="EMBL" id="GBF90121.1"/>
    </source>
</evidence>
<dbReference type="Gene3D" id="1.20.120.310">
    <property type="entry name" value="ERV/ALR sulfhydryl oxidase domain"/>
    <property type="match status" value="1"/>
</dbReference>
<comment type="catalytic activity">
    <reaction evidence="6">
        <text>2 R'C(R)SH + O2 = R'C(R)S-S(R)CR' + H2O2</text>
        <dbReference type="Rhea" id="RHEA:17357"/>
        <dbReference type="ChEBI" id="CHEBI:15379"/>
        <dbReference type="ChEBI" id="CHEBI:16240"/>
        <dbReference type="ChEBI" id="CHEBI:16520"/>
        <dbReference type="ChEBI" id="CHEBI:17412"/>
        <dbReference type="EC" id="1.8.3.2"/>
    </reaction>
</comment>
<feature type="compositionally biased region" description="Low complexity" evidence="7">
    <location>
        <begin position="82"/>
        <end position="92"/>
    </location>
</feature>
<dbReference type="STRING" id="307507.A0A2V0NR55"/>
<evidence type="ECO:0000256" key="7">
    <source>
        <dbReference type="SAM" id="MobiDB-lite"/>
    </source>
</evidence>
<evidence type="ECO:0000256" key="5">
    <source>
        <dbReference type="ARBA" id="ARBA00023157"/>
    </source>
</evidence>
<protein>
    <recommendedName>
        <fullName evidence="6">Sulfhydryl oxidase</fullName>
        <ecNumber evidence="6">1.8.3.2</ecNumber>
    </recommendedName>
</protein>
<dbReference type="InterPro" id="IPR036774">
    <property type="entry name" value="ERV/ALR_sulphydryl_oxid_sf"/>
</dbReference>
<dbReference type="InterPro" id="IPR017905">
    <property type="entry name" value="ERV/ALR_sulphydryl_oxidase"/>
</dbReference>
<feature type="region of interest" description="Disordered" evidence="7">
    <location>
        <begin position="81"/>
        <end position="103"/>
    </location>
</feature>
<dbReference type="OrthoDB" id="17199at2759"/>
<evidence type="ECO:0000256" key="1">
    <source>
        <dbReference type="ARBA" id="ARBA00001974"/>
    </source>
</evidence>
<evidence type="ECO:0000313" key="10">
    <source>
        <dbReference type="Proteomes" id="UP000247498"/>
    </source>
</evidence>
<evidence type="ECO:0000259" key="8">
    <source>
        <dbReference type="PROSITE" id="PS51324"/>
    </source>
</evidence>
<gene>
    <name evidence="9" type="ORF">Rsub_03254</name>
</gene>
<evidence type="ECO:0000256" key="3">
    <source>
        <dbReference type="ARBA" id="ARBA00022827"/>
    </source>
</evidence>
<reference evidence="9 10" key="1">
    <citation type="journal article" date="2018" name="Sci. Rep.">
        <title>Raphidocelis subcapitata (=Pseudokirchneriella subcapitata) provides an insight into genome evolution and environmental adaptations in the Sphaeropleales.</title>
        <authorList>
            <person name="Suzuki S."/>
            <person name="Yamaguchi H."/>
            <person name="Nakajima N."/>
            <person name="Kawachi M."/>
        </authorList>
    </citation>
    <scope>NUCLEOTIDE SEQUENCE [LARGE SCALE GENOMIC DNA]</scope>
    <source>
        <strain evidence="9 10">NIES-35</strain>
    </source>
</reference>
<dbReference type="InParanoid" id="A0A2V0NR55"/>
<dbReference type="PROSITE" id="PS51324">
    <property type="entry name" value="ERV_ALR"/>
    <property type="match status" value="1"/>
</dbReference>
<comment type="caution">
    <text evidence="9">The sequence shown here is derived from an EMBL/GenBank/DDBJ whole genome shotgun (WGS) entry which is preliminary data.</text>
</comment>
<evidence type="ECO:0000256" key="4">
    <source>
        <dbReference type="ARBA" id="ARBA00023002"/>
    </source>
</evidence>
<keyword evidence="2 6" id="KW-0285">Flavoprotein</keyword>
<organism evidence="9 10">
    <name type="scientific">Raphidocelis subcapitata</name>
    <dbReference type="NCBI Taxonomy" id="307507"/>
    <lineage>
        <taxon>Eukaryota</taxon>
        <taxon>Viridiplantae</taxon>
        <taxon>Chlorophyta</taxon>
        <taxon>core chlorophytes</taxon>
        <taxon>Chlorophyceae</taxon>
        <taxon>CS clade</taxon>
        <taxon>Sphaeropleales</taxon>
        <taxon>Selenastraceae</taxon>
        <taxon>Raphidocelis</taxon>
    </lineage>
</organism>
<name>A0A2V0NR55_9CHLO</name>
<dbReference type="PANTHER" id="PTHR12645:SF0">
    <property type="entry name" value="FAD-LINKED SULFHYDRYL OXIDASE ALR"/>
    <property type="match status" value="1"/>
</dbReference>
<evidence type="ECO:0000256" key="2">
    <source>
        <dbReference type="ARBA" id="ARBA00022630"/>
    </source>
</evidence>
<accession>A0A2V0NR55</accession>
<dbReference type="EC" id="1.8.3.2" evidence="6"/>
<dbReference type="Proteomes" id="UP000247498">
    <property type="component" value="Unassembled WGS sequence"/>
</dbReference>
<dbReference type="GO" id="GO:0005739">
    <property type="term" value="C:mitochondrion"/>
    <property type="evidence" value="ECO:0007669"/>
    <property type="project" value="TreeGrafter"/>
</dbReference>
<keyword evidence="3 6" id="KW-0274">FAD</keyword>
<evidence type="ECO:0000256" key="6">
    <source>
        <dbReference type="RuleBase" id="RU371123"/>
    </source>
</evidence>
<dbReference type="GO" id="GO:0016971">
    <property type="term" value="F:flavin-dependent sulfhydryl oxidase activity"/>
    <property type="evidence" value="ECO:0007669"/>
    <property type="project" value="InterPro"/>
</dbReference>